<proteinExistence type="predicted"/>
<keyword evidence="2" id="KW-1185">Reference proteome</keyword>
<gene>
    <name evidence="1" type="ORF">AQZ52_03505</name>
</gene>
<dbReference type="AlphaFoldDB" id="A0A117UWW0"/>
<dbReference type="Proteomes" id="UP000058012">
    <property type="component" value="Unassembled WGS sequence"/>
</dbReference>
<evidence type="ECO:0000313" key="2">
    <source>
        <dbReference type="Proteomes" id="UP000058012"/>
    </source>
</evidence>
<dbReference type="EMBL" id="LLZS01000003">
    <property type="protein sequence ID" value="KUR72344.1"/>
    <property type="molecule type" value="Genomic_DNA"/>
</dbReference>
<evidence type="ECO:0000313" key="1">
    <source>
        <dbReference type="EMBL" id="KUR72344.1"/>
    </source>
</evidence>
<sequence>MRSSYGKKEIRRSKSEDFEIIEEEGGKVGTVRIKPSGILWKPKGKHKWLGVSVEEFAEFAEKNGKEQTR</sequence>
<accession>A0A117UWW0</accession>
<name>A0A117UWW0_9SPHN</name>
<organism evidence="1 2">
    <name type="scientific">Novosphingobium fuchskuhlense</name>
    <dbReference type="NCBI Taxonomy" id="1117702"/>
    <lineage>
        <taxon>Bacteria</taxon>
        <taxon>Pseudomonadati</taxon>
        <taxon>Pseudomonadota</taxon>
        <taxon>Alphaproteobacteria</taxon>
        <taxon>Sphingomonadales</taxon>
        <taxon>Sphingomonadaceae</taxon>
        <taxon>Novosphingobium</taxon>
    </lineage>
</organism>
<reference evidence="1 2" key="1">
    <citation type="submission" date="2015-10" db="EMBL/GenBank/DDBJ databases">
        <title>Draft genome sequence of Novosphingobium fuchskuhlense DSM 25065 isolated from a surface water sample of the southwest basin of Lake Grosse Fuchskuhle.</title>
        <authorList>
            <person name="Ruckert C."/>
            <person name="Winkler A."/>
            <person name="Glaeser J."/>
            <person name="Grossart H.-P."/>
            <person name="Kalinowski J."/>
            <person name="Glaeser S."/>
        </authorList>
    </citation>
    <scope>NUCLEOTIDE SEQUENCE [LARGE SCALE GENOMIC DNA]</scope>
    <source>
        <strain evidence="1 2">FNE08-7</strain>
    </source>
</reference>
<comment type="caution">
    <text evidence="1">The sequence shown here is derived from an EMBL/GenBank/DDBJ whole genome shotgun (WGS) entry which is preliminary data.</text>
</comment>
<protein>
    <submittedName>
        <fullName evidence="1">Uncharacterized protein</fullName>
    </submittedName>
</protein>